<dbReference type="FunFam" id="2.10.70.10:FF:000168">
    <property type="entry name" value="Uncharacterized protein"/>
    <property type="match status" value="1"/>
</dbReference>
<dbReference type="GO" id="GO:0016020">
    <property type="term" value="C:membrane"/>
    <property type="evidence" value="ECO:0007669"/>
    <property type="project" value="UniProtKB-SubCell"/>
</dbReference>
<dbReference type="Gene3D" id="1.20.58.390">
    <property type="entry name" value="Neurotransmitter-gated ion-channel transmembrane domain"/>
    <property type="match status" value="1"/>
</dbReference>
<dbReference type="FunFam" id="1.20.58.390:FF:000072">
    <property type="entry name" value="Uncharacterized protein"/>
    <property type="match status" value="1"/>
</dbReference>
<keyword evidence="4 6" id="KW-1015">Disulfide bond</keyword>
<feature type="domain" description="Kringle" evidence="13">
    <location>
        <begin position="994"/>
        <end position="1073"/>
    </location>
</feature>
<feature type="domain" description="CUB" evidence="12">
    <location>
        <begin position="777"/>
        <end position="886"/>
    </location>
</feature>
<feature type="transmembrane region" description="Helical" evidence="10">
    <location>
        <begin position="1603"/>
        <end position="1629"/>
    </location>
</feature>
<dbReference type="InterPro" id="IPR000001">
    <property type="entry name" value="Kringle"/>
</dbReference>
<dbReference type="InterPro" id="IPR036734">
    <property type="entry name" value="Neur_chan_lig-bd_sf"/>
</dbReference>
<dbReference type="CDD" id="cd00041">
    <property type="entry name" value="CUB"/>
    <property type="match status" value="6"/>
</dbReference>
<feature type="coiled-coil region" evidence="9">
    <location>
        <begin position="1759"/>
        <end position="1786"/>
    </location>
</feature>
<dbReference type="PRINTS" id="PR00018">
    <property type="entry name" value="KRINGLE"/>
</dbReference>
<dbReference type="Pfam" id="PF00057">
    <property type="entry name" value="Ldl_recept_a"/>
    <property type="match status" value="1"/>
</dbReference>
<feature type="domain" description="Kringle" evidence="13">
    <location>
        <begin position="454"/>
        <end position="527"/>
    </location>
</feature>
<name>C3XSV4_BRAFL</name>
<dbReference type="EMBL" id="GG666459">
    <property type="protein sequence ID" value="EEN69025.1"/>
    <property type="molecule type" value="Genomic_DNA"/>
</dbReference>
<dbReference type="Gene3D" id="2.70.170.10">
    <property type="entry name" value="Neurotransmitter-gated ion-channel ligand-binding domain"/>
    <property type="match status" value="1"/>
</dbReference>
<accession>C3XSV4</accession>
<dbReference type="PROSITE" id="PS50068">
    <property type="entry name" value="LDLRA_2"/>
    <property type="match status" value="1"/>
</dbReference>
<feature type="domain" description="CUB" evidence="12">
    <location>
        <begin position="24"/>
        <end position="133"/>
    </location>
</feature>
<feature type="disulfide bond" evidence="5">
    <location>
        <begin position="658"/>
        <end position="685"/>
    </location>
</feature>
<feature type="disulfide bond" evidence="5">
    <location>
        <begin position="777"/>
        <end position="804"/>
    </location>
</feature>
<dbReference type="CDD" id="cd00033">
    <property type="entry name" value="CCP"/>
    <property type="match status" value="1"/>
</dbReference>
<dbReference type="FunFam" id="1.10.2000.10:FF:000030">
    <property type="entry name" value="Uncharacterized protein"/>
    <property type="match status" value="1"/>
</dbReference>
<evidence type="ECO:0000256" key="10">
    <source>
        <dbReference type="SAM" id="Phobius"/>
    </source>
</evidence>
<dbReference type="PROSITE" id="PS50070">
    <property type="entry name" value="KRINGLE_2"/>
    <property type="match status" value="4"/>
</dbReference>
<dbReference type="InterPro" id="IPR036055">
    <property type="entry name" value="LDL_receptor-like_sf"/>
</dbReference>
<reference evidence="15" key="1">
    <citation type="journal article" date="2008" name="Nature">
        <title>The amphioxus genome and the evolution of the chordate karyotype.</title>
        <authorList>
            <consortium name="US DOE Joint Genome Institute (JGI-PGF)"/>
            <person name="Putnam N.H."/>
            <person name="Butts T."/>
            <person name="Ferrier D.E.K."/>
            <person name="Furlong R.F."/>
            <person name="Hellsten U."/>
            <person name="Kawashima T."/>
            <person name="Robinson-Rechavi M."/>
            <person name="Shoguchi E."/>
            <person name="Terry A."/>
            <person name="Yu J.-K."/>
            <person name="Benito-Gutierrez E.L."/>
            <person name="Dubchak I."/>
            <person name="Garcia-Fernandez J."/>
            <person name="Gibson-Brown J.J."/>
            <person name="Grigoriev I.V."/>
            <person name="Horton A.C."/>
            <person name="de Jong P.J."/>
            <person name="Jurka J."/>
            <person name="Kapitonov V.V."/>
            <person name="Kohara Y."/>
            <person name="Kuroki Y."/>
            <person name="Lindquist E."/>
            <person name="Lucas S."/>
            <person name="Osoegawa K."/>
            <person name="Pennacchio L.A."/>
            <person name="Salamov A.A."/>
            <person name="Satou Y."/>
            <person name="Sauka-Spengler T."/>
            <person name="Schmutz J."/>
            <person name="Shin-I T."/>
            <person name="Toyoda A."/>
            <person name="Bronner-Fraser M."/>
            <person name="Fujiyama A."/>
            <person name="Holland L.Z."/>
            <person name="Holland P.W.H."/>
            <person name="Satoh N."/>
            <person name="Rokhsar D.S."/>
        </authorList>
    </citation>
    <scope>NUCLEOTIDE SEQUENCE [LARGE SCALE GENOMIC DNA]</scope>
    <source>
        <strain evidence="15">S238N-H82</strain>
        <tissue evidence="15">Testes</tissue>
    </source>
</reference>
<evidence type="ECO:0008006" key="16">
    <source>
        <dbReference type="Google" id="ProtNLM"/>
    </source>
</evidence>
<dbReference type="Gene3D" id="2.10.70.10">
    <property type="entry name" value="Complement Module, domain 1"/>
    <property type="match status" value="1"/>
</dbReference>
<evidence type="ECO:0000256" key="9">
    <source>
        <dbReference type="SAM" id="Coils"/>
    </source>
</evidence>
<keyword evidence="10" id="KW-0812">Transmembrane</keyword>
<dbReference type="InParanoid" id="C3XSV4"/>
<evidence type="ECO:0000256" key="6">
    <source>
        <dbReference type="PROSITE-ProRule" id="PRU00121"/>
    </source>
</evidence>
<feature type="domain" description="Kringle" evidence="13">
    <location>
        <begin position="141"/>
        <end position="211"/>
    </location>
</feature>
<feature type="domain" description="CUB" evidence="12">
    <location>
        <begin position="219"/>
        <end position="329"/>
    </location>
</feature>
<dbReference type="CDD" id="cd00108">
    <property type="entry name" value="KR"/>
    <property type="match status" value="4"/>
</dbReference>
<feature type="disulfide bond" evidence="5">
    <location>
        <begin position="537"/>
        <end position="564"/>
    </location>
</feature>
<feature type="chain" id="PRO_5002933196" description="Kringle-containing protein marking the eye and the nose" evidence="11">
    <location>
        <begin position="21"/>
        <end position="1820"/>
    </location>
</feature>
<feature type="transmembrane region" description="Helical" evidence="10">
    <location>
        <begin position="1543"/>
        <end position="1562"/>
    </location>
</feature>
<feature type="domain" description="CUB" evidence="12">
    <location>
        <begin position="333"/>
        <end position="442"/>
    </location>
</feature>
<dbReference type="eggNOG" id="KOG3645">
    <property type="taxonomic scope" value="Eukaryota"/>
</dbReference>
<dbReference type="InterPro" id="IPR036790">
    <property type="entry name" value="Frizzled_dom_sf"/>
</dbReference>
<keyword evidence="10" id="KW-0472">Membrane</keyword>
<dbReference type="PROSITE" id="PS01180">
    <property type="entry name" value="CUB"/>
    <property type="match status" value="6"/>
</dbReference>
<dbReference type="Pfam" id="PF00051">
    <property type="entry name" value="Kringle"/>
    <property type="match status" value="4"/>
</dbReference>
<feature type="signal peptide" evidence="11">
    <location>
        <begin position="1"/>
        <end position="20"/>
    </location>
</feature>
<keyword evidence="11" id="KW-0732">Signal</keyword>
<dbReference type="SUPFAM" id="SSF90112">
    <property type="entry name" value="Neurotransmitter-gated ion-channel transmembrane pore"/>
    <property type="match status" value="1"/>
</dbReference>
<evidence type="ECO:0000256" key="5">
    <source>
        <dbReference type="PROSITE-ProRule" id="PRU00059"/>
    </source>
</evidence>
<feature type="transmembrane region" description="Helical" evidence="10">
    <location>
        <begin position="1574"/>
        <end position="1591"/>
    </location>
</feature>
<dbReference type="InterPro" id="IPR006029">
    <property type="entry name" value="Neurotrans-gated_channel_TM"/>
</dbReference>
<comment type="caution">
    <text evidence="6">Lacks conserved residue(s) required for the propagation of feature annotation.</text>
</comment>
<dbReference type="InterPro" id="IPR002172">
    <property type="entry name" value="LDrepeatLR_classA_rpt"/>
</dbReference>
<dbReference type="Gene3D" id="2.60.120.290">
    <property type="entry name" value="Spermadhesin, CUB domain"/>
    <property type="match status" value="6"/>
</dbReference>
<evidence type="ECO:0000259" key="13">
    <source>
        <dbReference type="PROSITE" id="PS50070"/>
    </source>
</evidence>
<evidence type="ECO:0000256" key="2">
    <source>
        <dbReference type="ARBA" id="ARBA00022572"/>
    </source>
</evidence>
<dbReference type="Pfam" id="PF02932">
    <property type="entry name" value="Neur_chan_memb"/>
    <property type="match status" value="1"/>
</dbReference>
<evidence type="ECO:0000259" key="12">
    <source>
        <dbReference type="PROSITE" id="PS01180"/>
    </source>
</evidence>
<organism>
    <name type="scientific">Branchiostoma floridae</name>
    <name type="common">Florida lancelet</name>
    <name type="synonym">Amphioxus</name>
    <dbReference type="NCBI Taxonomy" id="7739"/>
    <lineage>
        <taxon>Eukaryota</taxon>
        <taxon>Metazoa</taxon>
        <taxon>Chordata</taxon>
        <taxon>Cephalochordata</taxon>
        <taxon>Leptocardii</taxon>
        <taxon>Amphioxiformes</taxon>
        <taxon>Branchiostomatidae</taxon>
        <taxon>Branchiostoma</taxon>
    </lineage>
</organism>
<dbReference type="SMART" id="SM00130">
    <property type="entry name" value="KR"/>
    <property type="match status" value="4"/>
</dbReference>
<dbReference type="SUPFAM" id="SSF57535">
    <property type="entry name" value="Complement control module/SCR domain"/>
    <property type="match status" value="1"/>
</dbReference>
<evidence type="ECO:0000256" key="4">
    <source>
        <dbReference type="ARBA" id="ARBA00023157"/>
    </source>
</evidence>
<dbReference type="SUPFAM" id="SSF57440">
    <property type="entry name" value="Kringle-like"/>
    <property type="match status" value="4"/>
</dbReference>
<dbReference type="SMART" id="SM00192">
    <property type="entry name" value="LDLa"/>
    <property type="match status" value="1"/>
</dbReference>
<dbReference type="Pfam" id="PF00431">
    <property type="entry name" value="CUB"/>
    <property type="match status" value="6"/>
</dbReference>
<dbReference type="GO" id="GO:0005230">
    <property type="term" value="F:extracellular ligand-gated monoatomic ion channel activity"/>
    <property type="evidence" value="ECO:0007669"/>
    <property type="project" value="InterPro"/>
</dbReference>
<dbReference type="FunFam" id="2.60.120.290:FF:000005">
    <property type="entry name" value="Procollagen C-endopeptidase enhancer 1"/>
    <property type="match status" value="2"/>
</dbReference>
<dbReference type="PANTHER" id="PTHR46335">
    <property type="entry name" value="CUBILIN"/>
    <property type="match status" value="1"/>
</dbReference>
<comment type="subcellular location">
    <subcellularLocation>
        <location evidence="1">Membrane</location>
        <topology evidence="1">Multi-pass membrane protein</topology>
    </subcellularLocation>
</comment>
<feature type="disulfide bond" evidence="5">
    <location>
        <begin position="219"/>
        <end position="246"/>
    </location>
</feature>
<evidence type="ECO:0000256" key="1">
    <source>
        <dbReference type="ARBA" id="ARBA00004141"/>
    </source>
</evidence>
<keyword evidence="10" id="KW-1133">Transmembrane helix</keyword>
<protein>
    <recommendedName>
        <fullName evidence="16">Kringle-containing protein marking the eye and the nose</fullName>
    </recommendedName>
</protein>
<dbReference type="Gene3D" id="1.10.2000.10">
    <property type="entry name" value="Frizzled cysteine-rich domain"/>
    <property type="match status" value="1"/>
</dbReference>
<keyword evidence="2 6" id="KW-0420">Kringle</keyword>
<feature type="domain" description="Sushi" evidence="14">
    <location>
        <begin position="1306"/>
        <end position="1372"/>
    </location>
</feature>
<feature type="disulfide bond" evidence="6">
    <location>
        <begin position="183"/>
        <end position="206"/>
    </location>
</feature>
<feature type="disulfide bond" evidence="7">
    <location>
        <begin position="1097"/>
        <end position="1112"/>
    </location>
</feature>
<feature type="disulfide bond" evidence="6">
    <location>
        <begin position="499"/>
        <end position="522"/>
    </location>
</feature>
<dbReference type="CDD" id="cd18989">
    <property type="entry name" value="LGIC_ECD_cation"/>
    <property type="match status" value="1"/>
</dbReference>
<feature type="disulfide bond" evidence="5">
    <location>
        <begin position="24"/>
        <end position="51"/>
    </location>
</feature>
<dbReference type="CDD" id="cd19051">
    <property type="entry name" value="LGIC_TM_cation"/>
    <property type="match status" value="1"/>
</dbReference>
<proteinExistence type="predicted"/>
<keyword evidence="3" id="KW-0677">Repeat</keyword>
<dbReference type="SMART" id="SM00042">
    <property type="entry name" value="CUB"/>
    <property type="match status" value="6"/>
</dbReference>
<dbReference type="CDD" id="cd00112">
    <property type="entry name" value="LDLa"/>
    <property type="match status" value="1"/>
</dbReference>
<dbReference type="InterPro" id="IPR036719">
    <property type="entry name" value="Neuro-gated_channel_TM_sf"/>
</dbReference>
<dbReference type="InterPro" id="IPR035914">
    <property type="entry name" value="Sperma_CUB_dom_sf"/>
</dbReference>
<evidence type="ECO:0000256" key="7">
    <source>
        <dbReference type="PROSITE-ProRule" id="PRU00124"/>
    </source>
</evidence>
<dbReference type="InterPro" id="IPR035976">
    <property type="entry name" value="Sushi/SCR/CCP_sf"/>
</dbReference>
<feature type="domain" description="Kringle" evidence="13">
    <location>
        <begin position="1239"/>
        <end position="1313"/>
    </location>
</feature>
<dbReference type="InterPro" id="IPR000436">
    <property type="entry name" value="Sushi_SCR_CCP_dom"/>
</dbReference>
<dbReference type="Pfam" id="PF00084">
    <property type="entry name" value="Sushi"/>
    <property type="match status" value="1"/>
</dbReference>
<dbReference type="eggNOG" id="KOG4292">
    <property type="taxonomic scope" value="Eukaryota"/>
</dbReference>
<dbReference type="PANTHER" id="PTHR46335:SF1">
    <property type="entry name" value="CUBILIN"/>
    <property type="match status" value="1"/>
</dbReference>
<dbReference type="InterPro" id="IPR000859">
    <property type="entry name" value="CUB_dom"/>
</dbReference>
<dbReference type="InterPro" id="IPR013806">
    <property type="entry name" value="Kringle-like"/>
</dbReference>
<feature type="domain" description="CUB" evidence="12">
    <location>
        <begin position="658"/>
        <end position="768"/>
    </location>
</feature>
<dbReference type="Gene3D" id="2.40.20.10">
    <property type="entry name" value="Plasminogen Kringle 4"/>
    <property type="match status" value="4"/>
</dbReference>
<dbReference type="FunFam" id="2.60.120.290:FF:000013">
    <property type="entry name" value="Membrane frizzled-related protein"/>
    <property type="match status" value="1"/>
</dbReference>
<dbReference type="InterPro" id="IPR006202">
    <property type="entry name" value="Neur_chan_lig-bd"/>
</dbReference>
<evidence type="ECO:0000256" key="8">
    <source>
        <dbReference type="PROSITE-ProRule" id="PRU00302"/>
    </source>
</evidence>
<dbReference type="PROSITE" id="PS50923">
    <property type="entry name" value="SUSHI"/>
    <property type="match status" value="1"/>
</dbReference>
<keyword evidence="9" id="KW-0175">Coiled coil</keyword>
<sequence>MAVLRLVLFLVVVFTSLSGAEQGCGGILMVPPGGTVTSPNYPDDYGNDMTCEWTIAVAEGSMVLLSIENFHLEDAFDFLTIYDRGSDTITELRSLTGQVPPTQITSTSTQMFVRFTSDHSITARGFRFSYTATDIAIADTGTVSVTRTGKTCQRWGSQTPHNHDYTHLWHIFNPASGLEENYCRNPDGSSGVWCYTMDPSTRLELCDVPICAQNSGPGCRGTLAAPPGGTVTSPNYPNNYDNDVTCVWKIIVAERMMVRLTFDSFHLDDGDDYVEIYDGGSDSASDLLISLKGQMSVDDITSTSNMMYVAFTSDGAVTAPGFQFSYIDTAFGWGGILTVPPGGTVTSPNYPDDYGNDVTYEWTITVAEGSMVLLTIDSFHLEDGFDFLTIYDKDGDRITPFKRLTGQVPLSNFTSVLNQMLVRFTSDLSITARGFQFSYTATDRVIGDTADTESCLVGDGSTYIGTVNVTSTGKTCQRWDSQSPHSHQHTAAGLDENYCRNPDGHSGVWCYTTDPSARWEDCDVPICDIAETSALACGGTLTAPPGGTVTSPNYPNFYPRDVTCVWKIIVAEGRIVRLVFDSFDLMDVLEGRDYLKIYDGSSDSASVLISLTGEMAVGNISSTSNKMFLRFTSDTTAEAQGFQFSYTDTAAPTNAHGCGGILTAPPGGTVTSPNYPDDYGNDVTCEWTITVAEGALILLTFDTVYLEPRADWLKIYDGDSDSAFELLSITGLSVSVNTTTSTSNQIFARFTSNSYATAQGFRFSYIDTTARTSASECGGILTFPPGGTVTSPNYPDDFGNDDTCDWTITVPEGRMVLLTFEYFYLEDGDAFLTIYDGDSDGATELQSLTGHMLVIHITSTSNQMFVRFSSGGSSTAQGFHFSYKVAHSSRVTIIGYTRLGCWKDTNDDRAIPTLERTDPLLDGEVYWVRDNPIEKCYQVALSRGFPMFGLHDGGQCFGSADGLNTYKKHGPSTVCAFDGKGGPLGNEVYKITGDCQSGDGTSYRGTVSVTKTGKPCQHWDSQTPRTHIFTPAKYPSSGLEQNYCRNPDLKSGGVWCYTTYGGARWELCDVPICAIRCDRGYRRCGHGQSCILAWQRCDGQPDCTDGSDEEGCVCLPLPVDLNLGGRLAMLPNQYGQTTFGEIQNSPVVELLNSSTSHAEFREFASAVIFPRCAVSKKNSTSRNRASFSGTQLAPCRSWCEEVLHMADDMIKGQFPTCDLFPSPPHACWNPEPEIKNNEVCYHGSGKNYRGTWSKTVSGADCLAWQTQIRFAHPWANLEYNFCRNPSGREWPFCYAKNGSEERCDVNRCDLPVCVDMGPPDHGSRSPAKRFYNVGEKVTYTCDEGYTLDSRHTSRVRCLGDGIWQYDKPSCSVDIRVTLQDDLLYGYSLNQAPDTGSENHTVIIFSGTVEQITDLAWQDSRLKWRPEYHGNIQTLSVSGSSIWTPILTLKRNADGKYQGLSKDVPLQISSDGTVIWTVETLTSTICDADPFFFPADTMECHICFSLSTIEQTIEQSGEWNRKDKIFAESNKKACFAVHLERIPLFHIATTVGPCIILVVLMIITFVMPIGKGDRISFGVTILLSMVVSLVFVTEVLPVKGALPFFATLIVVCMGLMGLFLFFTMYIITLYDKEGSLSPMAKTFFLYYVAKFLLLGDLTEKEAASGEGETGLTGKKLVWSEQASLDIPAEGEEATDDVNENTVKVDVETSTEVSADVTEVSADVMKVDVKTPADVSDTTRDIPVGPPTRLVAAVEEQTSFLRQLIRQAMNTEQQLEELTKAMKNEQKVSDYTLLTKVLDRLCLVLYVISVALTVPMTMYLGK</sequence>
<feature type="domain" description="CUB" evidence="12">
    <location>
        <begin position="537"/>
        <end position="649"/>
    </location>
</feature>
<dbReference type="FunFam" id="2.60.120.290:FF:000001">
    <property type="entry name" value="CUB and sushi domain-containing protein 3 isoform X1"/>
    <property type="match status" value="1"/>
</dbReference>
<dbReference type="SUPFAM" id="SSF49854">
    <property type="entry name" value="Spermadhesin, CUB domain"/>
    <property type="match status" value="6"/>
</dbReference>
<evidence type="ECO:0000259" key="14">
    <source>
        <dbReference type="PROSITE" id="PS50923"/>
    </source>
</evidence>
<gene>
    <name evidence="15" type="ORF">BRAFLDRAFT_74801</name>
</gene>
<dbReference type="InterPro" id="IPR018056">
    <property type="entry name" value="Kringle_CS"/>
</dbReference>
<dbReference type="SUPFAM" id="SSF57424">
    <property type="entry name" value="LDL receptor-like module"/>
    <property type="match status" value="1"/>
</dbReference>
<dbReference type="Gene3D" id="4.10.400.10">
    <property type="entry name" value="Low-density Lipoprotein Receptor"/>
    <property type="match status" value="1"/>
</dbReference>
<evidence type="ECO:0000256" key="11">
    <source>
        <dbReference type="SAM" id="SignalP"/>
    </source>
</evidence>
<dbReference type="CDD" id="cd07066">
    <property type="entry name" value="CRD_FZ"/>
    <property type="match status" value="1"/>
</dbReference>
<evidence type="ECO:0000313" key="15">
    <source>
        <dbReference type="EMBL" id="EEN69025.1"/>
    </source>
</evidence>
<dbReference type="InterPro" id="IPR038050">
    <property type="entry name" value="Neuro_actylchol_rec"/>
</dbReference>
<keyword evidence="8" id="KW-0768">Sushi</keyword>
<dbReference type="SMART" id="SM00032">
    <property type="entry name" value="CCP"/>
    <property type="match status" value="1"/>
</dbReference>
<dbReference type="PROSITE" id="PS00021">
    <property type="entry name" value="KRINGLE_1"/>
    <property type="match status" value="3"/>
</dbReference>
<dbReference type="Pfam" id="PF02931">
    <property type="entry name" value="Neur_chan_LBD"/>
    <property type="match status" value="1"/>
</dbReference>
<dbReference type="InterPro" id="IPR038178">
    <property type="entry name" value="Kringle_sf"/>
</dbReference>
<feature type="transmembrane region" description="Helical" evidence="10">
    <location>
        <begin position="1799"/>
        <end position="1819"/>
    </location>
</feature>
<dbReference type="SUPFAM" id="SSF63712">
    <property type="entry name" value="Nicotinic receptor ligand binding domain-like"/>
    <property type="match status" value="1"/>
</dbReference>
<evidence type="ECO:0000256" key="3">
    <source>
        <dbReference type="ARBA" id="ARBA00022737"/>
    </source>
</evidence>